<proteinExistence type="predicted"/>
<name>A0A2W5D5F5_9BURK</name>
<reference evidence="1 2" key="1">
    <citation type="submission" date="2017-08" db="EMBL/GenBank/DDBJ databases">
        <title>Infants hospitalized years apart are colonized by the same room-sourced microbial strains.</title>
        <authorList>
            <person name="Brooks B."/>
            <person name="Olm M.R."/>
            <person name="Firek B.A."/>
            <person name="Baker R."/>
            <person name="Thomas B.C."/>
            <person name="Morowitz M.J."/>
            <person name="Banfield J.F."/>
        </authorList>
    </citation>
    <scope>NUCLEOTIDE SEQUENCE [LARGE SCALE GENOMIC DNA]</scope>
    <source>
        <strain evidence="1">S2_012_000_R2_81</strain>
    </source>
</reference>
<accession>A0A2W5D5F5</accession>
<dbReference type="Proteomes" id="UP000249633">
    <property type="component" value="Unassembled WGS sequence"/>
</dbReference>
<comment type="caution">
    <text evidence="1">The sequence shown here is derived from an EMBL/GenBank/DDBJ whole genome shotgun (WGS) entry which is preliminary data.</text>
</comment>
<gene>
    <name evidence="1" type="ORF">DI603_21950</name>
</gene>
<evidence type="ECO:0000313" key="1">
    <source>
        <dbReference type="EMBL" id="PZP27345.1"/>
    </source>
</evidence>
<dbReference type="EMBL" id="QFOD01000031">
    <property type="protein sequence ID" value="PZP27345.1"/>
    <property type="molecule type" value="Genomic_DNA"/>
</dbReference>
<evidence type="ECO:0000313" key="2">
    <source>
        <dbReference type="Proteomes" id="UP000249633"/>
    </source>
</evidence>
<feature type="non-terminal residue" evidence="1">
    <location>
        <position position="103"/>
    </location>
</feature>
<sequence length="103" mass="11560">MTNIHPQARTTPKVRAEIQKATGTQREIAAQFNVTVATVRKWRSRDPDAVQDRSHRPNRLSTTLSPAQEAIVIELRRTLLLPLDDLLVVTREFIHAGASRAAL</sequence>
<organism evidence="1 2">
    <name type="scientific">Roseateles depolymerans</name>
    <dbReference type="NCBI Taxonomy" id="76731"/>
    <lineage>
        <taxon>Bacteria</taxon>
        <taxon>Pseudomonadati</taxon>
        <taxon>Pseudomonadota</taxon>
        <taxon>Betaproteobacteria</taxon>
        <taxon>Burkholderiales</taxon>
        <taxon>Sphaerotilaceae</taxon>
        <taxon>Roseateles</taxon>
    </lineage>
</organism>
<dbReference type="AlphaFoldDB" id="A0A2W5D5F5"/>
<protein>
    <submittedName>
        <fullName evidence="1">IS481 family transposase</fullName>
    </submittedName>
</protein>